<organism evidence="8 9">
    <name type="scientific">Triparma laevis f. inornata</name>
    <dbReference type="NCBI Taxonomy" id="1714386"/>
    <lineage>
        <taxon>Eukaryota</taxon>
        <taxon>Sar</taxon>
        <taxon>Stramenopiles</taxon>
        <taxon>Ochrophyta</taxon>
        <taxon>Bolidophyceae</taxon>
        <taxon>Parmales</taxon>
        <taxon>Triparmaceae</taxon>
        <taxon>Triparma</taxon>
    </lineage>
</organism>
<feature type="transmembrane region" description="Helical" evidence="6">
    <location>
        <begin position="628"/>
        <end position="647"/>
    </location>
</feature>
<evidence type="ECO:0000313" key="9">
    <source>
        <dbReference type="Proteomes" id="UP001162640"/>
    </source>
</evidence>
<evidence type="ECO:0000256" key="2">
    <source>
        <dbReference type="ARBA" id="ARBA00022692"/>
    </source>
</evidence>
<feature type="chain" id="PRO_5040926821" evidence="7">
    <location>
        <begin position="26"/>
        <end position="653"/>
    </location>
</feature>
<dbReference type="PANTHER" id="PTHR12570:SF9">
    <property type="entry name" value="MAGNESIUM TRANSPORTER NIPA8-RELATED"/>
    <property type="match status" value="1"/>
</dbReference>
<feature type="transmembrane region" description="Helical" evidence="6">
    <location>
        <begin position="562"/>
        <end position="582"/>
    </location>
</feature>
<comment type="caution">
    <text evidence="8">The sequence shown here is derived from an EMBL/GenBank/DDBJ whole genome shotgun (WGS) entry which is preliminary data.</text>
</comment>
<dbReference type="PANTHER" id="PTHR12570">
    <property type="match status" value="1"/>
</dbReference>
<comment type="subcellular location">
    <subcellularLocation>
        <location evidence="1">Membrane</location>
        <topology evidence="1">Multi-pass membrane protein</topology>
    </subcellularLocation>
</comment>
<evidence type="ECO:0000256" key="1">
    <source>
        <dbReference type="ARBA" id="ARBA00004141"/>
    </source>
</evidence>
<evidence type="ECO:0000256" key="7">
    <source>
        <dbReference type="SAM" id="SignalP"/>
    </source>
</evidence>
<dbReference type="GO" id="GO:0015095">
    <property type="term" value="F:magnesium ion transmembrane transporter activity"/>
    <property type="evidence" value="ECO:0007669"/>
    <property type="project" value="InterPro"/>
</dbReference>
<keyword evidence="3 6" id="KW-1133">Transmembrane helix</keyword>
<proteinExistence type="predicted"/>
<feature type="transmembrane region" description="Helical" evidence="6">
    <location>
        <begin position="589"/>
        <end position="616"/>
    </location>
</feature>
<feature type="transmembrane region" description="Helical" evidence="6">
    <location>
        <begin position="485"/>
        <end position="504"/>
    </location>
</feature>
<keyword evidence="7" id="KW-0732">Signal</keyword>
<dbReference type="AlphaFoldDB" id="A0A9W7E4I0"/>
<evidence type="ECO:0000256" key="3">
    <source>
        <dbReference type="ARBA" id="ARBA00022989"/>
    </source>
</evidence>
<keyword evidence="2 6" id="KW-0812">Transmembrane</keyword>
<dbReference type="Proteomes" id="UP001162640">
    <property type="component" value="Unassembled WGS sequence"/>
</dbReference>
<feature type="transmembrane region" description="Helical" evidence="6">
    <location>
        <begin position="525"/>
        <end position="542"/>
    </location>
</feature>
<protein>
    <submittedName>
        <fullName evidence="8">Uncharacterized protein</fullName>
    </submittedName>
</protein>
<dbReference type="SUPFAM" id="SSF103481">
    <property type="entry name" value="Multidrug resistance efflux transporter EmrE"/>
    <property type="match status" value="1"/>
</dbReference>
<feature type="compositionally biased region" description="Basic and acidic residues" evidence="5">
    <location>
        <begin position="358"/>
        <end position="368"/>
    </location>
</feature>
<sequence length="653" mass="69694">MSITHANSSLTLLLLLLSLINTASAASDPGGFNATNCTSFDTVFPSGSSEYKYCNCKETSSAENIPLGIILIICGSVSLNMGNNIMSLGHRQEAEEKDKTDNPVEEDGEKKNETCVNVGEENPDNNKVNKIDSRTESPTAGGLVMVSSPTTPYNSISGKKEDYLAMTPSPGTVNDDDLEEVITPESVDPITGKERRIRASMDKQRKRKNSIGIGVNSSMGVPLAGPAAGTTDIVDWVGHNLAQLPQHGIDGFNLMGQAGAMGAGVLRDSLQGAAIVTRDLASGSNGAVVHIAPNGDEGGGSPAVGGSKTPTIDVTGNGGVGGPPQLLHSQSAPTTPSNEVLGTPREVKSGEKEEETDVEKGKAGKEGEGEKEEEEEEPPKKNFTWFIGTVIFVGGSLLTFGSFGFAPQSILAPMECSQFVSNVFFARIILGEKVTHRQIVGTAALILGIICIIIAHTEASKGQESSHRLDAEEMVVYFTSEGTAFWIYMMAAGGLLVVSHTTFLKYRAAKARGETLYRHGLIEPGCFAIVSALVGTVSLLFVKCISELLIKTLDSECGENQFTHWFTYVSIICWIPTVSFWLSRMNWGLALYSPLLVIPLLQCGFVFFAILIGGIYFHEFNALIQSPYLVLFIGGVGGMFYGVFLLAPKDGMH</sequence>
<feature type="region of interest" description="Disordered" evidence="5">
    <location>
        <begin position="90"/>
        <end position="154"/>
    </location>
</feature>
<dbReference type="Pfam" id="PF05653">
    <property type="entry name" value="Mg_trans_NIPA"/>
    <property type="match status" value="1"/>
</dbReference>
<feature type="transmembrane region" description="Helical" evidence="6">
    <location>
        <begin position="439"/>
        <end position="457"/>
    </location>
</feature>
<dbReference type="InterPro" id="IPR037185">
    <property type="entry name" value="EmrE-like"/>
</dbReference>
<gene>
    <name evidence="8" type="ORF">TL16_g03402</name>
</gene>
<feature type="transmembrane region" description="Helical" evidence="6">
    <location>
        <begin position="383"/>
        <end position="405"/>
    </location>
</feature>
<evidence type="ECO:0000256" key="5">
    <source>
        <dbReference type="SAM" id="MobiDB-lite"/>
    </source>
</evidence>
<feature type="signal peptide" evidence="7">
    <location>
        <begin position="1"/>
        <end position="25"/>
    </location>
</feature>
<feature type="region of interest" description="Disordered" evidence="5">
    <location>
        <begin position="291"/>
        <end position="380"/>
    </location>
</feature>
<accession>A0A9W7E4I0</accession>
<name>A0A9W7E4I0_9STRA</name>
<evidence type="ECO:0000256" key="4">
    <source>
        <dbReference type="ARBA" id="ARBA00023136"/>
    </source>
</evidence>
<dbReference type="GO" id="GO:0016020">
    <property type="term" value="C:membrane"/>
    <property type="evidence" value="ECO:0007669"/>
    <property type="project" value="UniProtKB-SubCell"/>
</dbReference>
<reference evidence="9" key="1">
    <citation type="journal article" date="2023" name="Commun. Biol.">
        <title>Genome analysis of Parmales, the sister group of diatoms, reveals the evolutionary specialization of diatoms from phago-mixotrophs to photoautotrophs.</title>
        <authorList>
            <person name="Ban H."/>
            <person name="Sato S."/>
            <person name="Yoshikawa S."/>
            <person name="Yamada K."/>
            <person name="Nakamura Y."/>
            <person name="Ichinomiya M."/>
            <person name="Sato N."/>
            <person name="Blanc-Mathieu R."/>
            <person name="Endo H."/>
            <person name="Kuwata A."/>
            <person name="Ogata H."/>
        </authorList>
    </citation>
    <scope>NUCLEOTIDE SEQUENCE [LARGE SCALE GENOMIC DNA]</scope>
</reference>
<dbReference type="InterPro" id="IPR008521">
    <property type="entry name" value="Mg_trans_NIPA"/>
</dbReference>
<evidence type="ECO:0000256" key="6">
    <source>
        <dbReference type="SAM" id="Phobius"/>
    </source>
</evidence>
<dbReference type="Gene3D" id="1.10.3730.20">
    <property type="match status" value="1"/>
</dbReference>
<evidence type="ECO:0000313" key="8">
    <source>
        <dbReference type="EMBL" id="GMH62068.1"/>
    </source>
</evidence>
<feature type="compositionally biased region" description="Polar residues" evidence="5">
    <location>
        <begin position="327"/>
        <end position="340"/>
    </location>
</feature>
<dbReference type="EMBL" id="BLQM01000089">
    <property type="protein sequence ID" value="GMH62068.1"/>
    <property type="molecule type" value="Genomic_DNA"/>
</dbReference>
<keyword evidence="4 6" id="KW-0472">Membrane</keyword>
<feature type="compositionally biased region" description="Basic and acidic residues" evidence="5">
    <location>
        <begin position="90"/>
        <end position="113"/>
    </location>
</feature>